<dbReference type="AlphaFoldDB" id="A0A0A9TWW1"/>
<sequence>MVAADSDMDPHLGPSPR</sequence>
<accession>A0A0A9TWW1</accession>
<proteinExistence type="predicted"/>
<name>A0A0A9TWW1_ARUDO</name>
<dbReference type="EMBL" id="GBRH01282229">
    <property type="protein sequence ID" value="JAD15666.1"/>
    <property type="molecule type" value="Transcribed_RNA"/>
</dbReference>
<reference evidence="1" key="2">
    <citation type="journal article" date="2015" name="Data Brief">
        <title>Shoot transcriptome of the giant reed, Arundo donax.</title>
        <authorList>
            <person name="Barrero R.A."/>
            <person name="Guerrero F.D."/>
            <person name="Moolhuijzen P."/>
            <person name="Goolsby J.A."/>
            <person name="Tidwell J."/>
            <person name="Bellgard S.E."/>
            <person name="Bellgard M.I."/>
        </authorList>
    </citation>
    <scope>NUCLEOTIDE SEQUENCE</scope>
    <source>
        <tissue evidence="1">Shoot tissue taken approximately 20 cm above the soil surface</tissue>
    </source>
</reference>
<evidence type="ECO:0000313" key="1">
    <source>
        <dbReference type="EMBL" id="JAD15666.1"/>
    </source>
</evidence>
<protein>
    <submittedName>
        <fullName evidence="1">Uncharacterized protein</fullName>
    </submittedName>
</protein>
<organism evidence="1">
    <name type="scientific">Arundo donax</name>
    <name type="common">Giant reed</name>
    <name type="synonym">Donax arundinaceus</name>
    <dbReference type="NCBI Taxonomy" id="35708"/>
    <lineage>
        <taxon>Eukaryota</taxon>
        <taxon>Viridiplantae</taxon>
        <taxon>Streptophyta</taxon>
        <taxon>Embryophyta</taxon>
        <taxon>Tracheophyta</taxon>
        <taxon>Spermatophyta</taxon>
        <taxon>Magnoliopsida</taxon>
        <taxon>Liliopsida</taxon>
        <taxon>Poales</taxon>
        <taxon>Poaceae</taxon>
        <taxon>PACMAD clade</taxon>
        <taxon>Arundinoideae</taxon>
        <taxon>Arundineae</taxon>
        <taxon>Arundo</taxon>
    </lineage>
</organism>
<reference evidence="1" key="1">
    <citation type="submission" date="2014-09" db="EMBL/GenBank/DDBJ databases">
        <authorList>
            <person name="Magalhaes I.L.F."/>
            <person name="Oliveira U."/>
            <person name="Santos F.R."/>
            <person name="Vidigal T.H.D.A."/>
            <person name="Brescovit A.D."/>
            <person name="Santos A.J."/>
        </authorList>
    </citation>
    <scope>NUCLEOTIDE SEQUENCE</scope>
    <source>
        <tissue evidence="1">Shoot tissue taken approximately 20 cm above the soil surface</tissue>
    </source>
</reference>